<evidence type="ECO:0000256" key="2">
    <source>
        <dbReference type="ARBA" id="ARBA00022490"/>
    </source>
</evidence>
<dbReference type="EMBL" id="JPZO01000030">
    <property type="protein sequence ID" value="KFZ32456.1"/>
    <property type="molecule type" value="Genomic_DNA"/>
</dbReference>
<reference evidence="8" key="1">
    <citation type="submission" date="2014-08" db="EMBL/GenBank/DDBJ databases">
        <title>Fullgenome sequencing of Anoxybacillus sp.25 isolate from Garga hot-spring Russia.</title>
        <authorList>
            <person name="Rozanov A.S."/>
            <person name="Kotenko A.V."/>
            <person name="Malup T.K."/>
            <person name="Peltek S.E."/>
        </authorList>
    </citation>
    <scope>NUCLEOTIDE SEQUENCE [LARGE SCALE GENOMIC DNA]</scope>
    <source>
        <strain evidence="8">25</strain>
    </source>
</reference>
<organism evidence="8">
    <name type="scientific">Anoxybacillus flavithermus</name>
    <dbReference type="NCBI Taxonomy" id="33934"/>
    <lineage>
        <taxon>Bacteria</taxon>
        <taxon>Bacillati</taxon>
        <taxon>Bacillota</taxon>
        <taxon>Bacilli</taxon>
        <taxon>Bacillales</taxon>
        <taxon>Anoxybacillaceae</taxon>
        <taxon>Anoxybacillus</taxon>
    </lineage>
</organism>
<proteinExistence type="inferred from homology"/>
<evidence type="ECO:0000256" key="5">
    <source>
        <dbReference type="ARBA" id="ARBA00093765"/>
    </source>
</evidence>
<protein>
    <recommendedName>
        <fullName evidence="7">Flagellar protein FliT</fullName>
    </recommendedName>
</protein>
<keyword evidence="3" id="KW-1005">Bacterial flagellum biogenesis</keyword>
<sequence>MSIVSELLSITKAMVKLLREPIEREKREAVIEQIEQLLEKREQLLQHLPNVLTDEEKQMGATLLAFDREANALLRQLKQQIQQDLKQTKQTKIAVERYDDLYDSLSIDGMFYDKRR</sequence>
<evidence type="ECO:0000256" key="4">
    <source>
        <dbReference type="ARBA" id="ARBA00023186"/>
    </source>
</evidence>
<evidence type="ECO:0000256" key="1">
    <source>
        <dbReference type="ARBA" id="ARBA00004514"/>
    </source>
</evidence>
<keyword evidence="8" id="KW-0969">Cilium</keyword>
<dbReference type="AlphaFoldDB" id="A0A094JIS7"/>
<evidence type="ECO:0000256" key="7">
    <source>
        <dbReference type="ARBA" id="ARBA00093797"/>
    </source>
</evidence>
<keyword evidence="8" id="KW-0966">Cell projection</keyword>
<keyword evidence="8" id="KW-0282">Flagellum</keyword>
<comment type="caution">
    <text evidence="8">The sequence shown here is derived from an EMBL/GenBank/DDBJ whole genome shotgun (WGS) entry which is preliminary data.</text>
</comment>
<comment type="function">
    <text evidence="5">May act as an export chaperone for the filament capping protein FliD.</text>
</comment>
<dbReference type="Pfam" id="PF05400">
    <property type="entry name" value="FliT"/>
    <property type="match status" value="1"/>
</dbReference>
<evidence type="ECO:0000313" key="8">
    <source>
        <dbReference type="EMBL" id="KFZ32456.1"/>
    </source>
</evidence>
<evidence type="ECO:0000256" key="6">
    <source>
        <dbReference type="ARBA" id="ARBA00093785"/>
    </source>
</evidence>
<keyword evidence="4" id="KW-0143">Chaperone</keyword>
<comment type="similarity">
    <text evidence="6">Belongs to the bacillales FliT family.</text>
</comment>
<keyword evidence="2" id="KW-0963">Cytoplasm</keyword>
<dbReference type="InterPro" id="IPR008622">
    <property type="entry name" value="FliT"/>
</dbReference>
<gene>
    <name evidence="8" type="ORF">JS44_06455</name>
</gene>
<evidence type="ECO:0000256" key="3">
    <source>
        <dbReference type="ARBA" id="ARBA00022795"/>
    </source>
</evidence>
<accession>A0A094JIS7</accession>
<name>A0A094JIS7_9BACL</name>
<comment type="subcellular location">
    <subcellularLocation>
        <location evidence="1">Cytoplasm</location>
        <location evidence="1">Cytosol</location>
    </subcellularLocation>
</comment>